<gene>
    <name evidence="1" type="ORF">SAMN04488101_11959</name>
</gene>
<dbReference type="EMBL" id="FWYB01000019">
    <property type="protein sequence ID" value="SMD16241.1"/>
    <property type="molecule type" value="Genomic_DNA"/>
</dbReference>
<dbReference type="InterPro" id="IPR021223">
    <property type="entry name" value="AbiGi"/>
</dbReference>
<proteinExistence type="predicted"/>
<dbReference type="RefSeq" id="WP_084291944.1">
    <property type="nucleotide sequence ID" value="NZ_FWYB01000019.1"/>
</dbReference>
<name>A0A1W2F2S7_9SPHI</name>
<reference evidence="1 2" key="1">
    <citation type="submission" date="2017-04" db="EMBL/GenBank/DDBJ databases">
        <authorList>
            <person name="Afonso C.L."/>
            <person name="Miller P.J."/>
            <person name="Scott M.A."/>
            <person name="Spackman E."/>
            <person name="Goraichik I."/>
            <person name="Dimitrov K.M."/>
            <person name="Suarez D.L."/>
            <person name="Swayne D.E."/>
        </authorList>
    </citation>
    <scope>NUCLEOTIDE SEQUENCE [LARGE SCALE GENOMIC DNA]</scope>
    <source>
        <strain evidence="1 2">DSM 19625</strain>
    </source>
</reference>
<evidence type="ECO:0000313" key="1">
    <source>
        <dbReference type="EMBL" id="SMD16241.1"/>
    </source>
</evidence>
<evidence type="ECO:0000313" key="2">
    <source>
        <dbReference type="Proteomes" id="UP000192678"/>
    </source>
</evidence>
<keyword evidence="2" id="KW-1185">Reference proteome</keyword>
<dbReference type="AlphaFoldDB" id="A0A1W2F2S7"/>
<dbReference type="Proteomes" id="UP000192678">
    <property type="component" value="Unassembled WGS sequence"/>
</dbReference>
<dbReference type="OrthoDB" id="680500at2"/>
<protein>
    <submittedName>
        <fullName evidence="1">Putative abortive phage resistance protein AbiGi, antitoxin</fullName>
    </submittedName>
</protein>
<dbReference type="Pfam" id="PF10899">
    <property type="entry name" value="AbiGi"/>
    <property type="match status" value="1"/>
</dbReference>
<dbReference type="STRING" id="475255.SAMN04488101_11959"/>
<sequence length="239" mass="28443">MVKISQNVSSDSLFHFIRKIDWLLEILEKRSFQARYVYENTLEADYKAGIAMKCFCDIPLGVIKKHIHSYGKFGIGIKKSFAKKNYVTPVIYFHKNSDTYYRYISSIGKNDIFGSRFSLFPYFKVDSRTIVKDGRKRIERFYDEREWRFIPGEADLIDCTKLTDVEIEQRLKKLNNKLVKERKAFLLPFDFEDITYIFVQFEKDIDSVINVIKKIDATEKQRDRLIAKITTSRQMERDF</sequence>
<organism evidence="1 2">
    <name type="scientific">Pedobacter nyackensis</name>
    <dbReference type="NCBI Taxonomy" id="475255"/>
    <lineage>
        <taxon>Bacteria</taxon>
        <taxon>Pseudomonadati</taxon>
        <taxon>Bacteroidota</taxon>
        <taxon>Sphingobacteriia</taxon>
        <taxon>Sphingobacteriales</taxon>
        <taxon>Sphingobacteriaceae</taxon>
        <taxon>Pedobacter</taxon>
    </lineage>
</organism>
<accession>A0A1W2F2S7</accession>